<reference evidence="14" key="1">
    <citation type="submission" date="2018-05" db="EMBL/GenBank/DDBJ databases">
        <title>Complete genome sequnece of Akkermansia muciniphila EB-AMDK-40.</title>
        <authorList>
            <person name="Nam Y.-D."/>
            <person name="Chung W.-H."/>
            <person name="Park Y.S."/>
            <person name="Kang J."/>
        </authorList>
    </citation>
    <scope>NUCLEOTIDE SEQUENCE</scope>
    <source>
        <strain evidence="14">EB-AMDK-40</strain>
    </source>
</reference>
<dbReference type="GO" id="GO:0006508">
    <property type="term" value="P:proteolysis"/>
    <property type="evidence" value="ECO:0007669"/>
    <property type="project" value="UniProtKB-KW"/>
</dbReference>
<dbReference type="GO" id="GO:0008658">
    <property type="term" value="F:penicillin binding"/>
    <property type="evidence" value="ECO:0007669"/>
    <property type="project" value="InterPro"/>
</dbReference>
<dbReference type="Pfam" id="PF00905">
    <property type="entry name" value="Transpeptidase"/>
    <property type="match status" value="1"/>
</dbReference>
<comment type="pathway">
    <text evidence="1">Cell wall biogenesis; peptidoglycan biosynthesis.</text>
</comment>
<evidence type="ECO:0000256" key="10">
    <source>
        <dbReference type="ARBA" id="ARBA00044770"/>
    </source>
</evidence>
<evidence type="ECO:0000259" key="12">
    <source>
        <dbReference type="Pfam" id="PF00905"/>
    </source>
</evidence>
<dbReference type="InterPro" id="IPR050396">
    <property type="entry name" value="Glycosyltr_51/Transpeptidase"/>
</dbReference>
<dbReference type="SUPFAM" id="SSF56601">
    <property type="entry name" value="beta-lactamase/transpeptidase-like"/>
    <property type="match status" value="1"/>
</dbReference>
<feature type="domain" description="Penicillin-binding protein transpeptidase" evidence="12">
    <location>
        <begin position="321"/>
        <end position="586"/>
    </location>
</feature>
<evidence type="ECO:0000256" key="8">
    <source>
        <dbReference type="ARBA" id="ARBA00022801"/>
    </source>
</evidence>
<dbReference type="Gene3D" id="3.40.710.10">
    <property type="entry name" value="DD-peptidase/beta-lactamase superfamily"/>
    <property type="match status" value="1"/>
</dbReference>
<keyword evidence="7" id="KW-0808">Transferase</keyword>
<comment type="catalytic activity">
    <reaction evidence="11">
        <text>[GlcNAc-(1-&gt;4)-Mur2Ac(oyl-L-Ala-gamma-D-Glu-L-Lys-D-Ala-D-Ala)](n)-di-trans,octa-cis-undecaprenyl diphosphate + beta-D-GlcNAc-(1-&gt;4)-Mur2Ac(oyl-L-Ala-gamma-D-Glu-L-Lys-D-Ala-D-Ala)-di-trans,octa-cis-undecaprenyl diphosphate = [GlcNAc-(1-&gt;4)-Mur2Ac(oyl-L-Ala-gamma-D-Glu-L-Lys-D-Ala-D-Ala)](n+1)-di-trans,octa-cis-undecaprenyl diphosphate + di-trans,octa-cis-undecaprenyl diphosphate + H(+)</text>
        <dbReference type="Rhea" id="RHEA:23708"/>
        <dbReference type="Rhea" id="RHEA-COMP:9602"/>
        <dbReference type="Rhea" id="RHEA-COMP:9603"/>
        <dbReference type="ChEBI" id="CHEBI:15378"/>
        <dbReference type="ChEBI" id="CHEBI:58405"/>
        <dbReference type="ChEBI" id="CHEBI:60033"/>
        <dbReference type="ChEBI" id="CHEBI:78435"/>
        <dbReference type="EC" id="2.4.99.28"/>
    </reaction>
</comment>
<sequence length="767" mass="83585">MMRRRSMNRAVFKKLLQRKTLLWTAGGLAAAWLLAWYAVPWLVPLPEGLLHPEERGAVVLDRDGGRIATLPGPDYYHTEPVRLREVPDMLLKATLAAEDKRFFSHGGADFLALARAAAANAAGGEVVSGASTITQQLAKNANPPARRNLWTKAREFFQARRMEMSMSKEEILESYFNLLDYGNLRRGPAAAARFYFGREMSRLSLAECALLAGLPQGPSFLNPLRHPERALERRNRVLRRLEEEGMFPADMVNRALQEPLFSAGTEEGRQPAAPHVTAALMHAGRTGEVRTTLDASLQRGALEIVRRELERLKGHHVTQAAVIVVENATGNILCLVGSADRKHPAGGLMDGTSLPRSPGSALKPFVYAQAFVLGAYPGTVLPDVPTTYRSAHGLEAPQNYNRAYMGPVSVRQALACSQNIPAMRVLDTFGGPSRLLKLLENLGIRGIQGDAAHYGLGLAIGNAEVTLRDLTGAYACLARGGSFLPLKLEQGASVPERPVLPAEACFMAADILADREARMAAFHDRELMNLPFRYACKTGTSSDFRDNWCVGFTREITVGVWVGNFDASPMKQVGGMDGAAPIFAGVMRLAHRNLAPSFPGPPPGMVRIRIDSRTGKRAEGLDLPQAHVREEWASPETMPQPASPADYDAAGRAYLDSRYTEWFTSPSCTVGNTFCLLPRAWSGEAPRILVPADGSRLALDPELPGGGRRLKLRSNLPAGAVWSSPTLTVVQYGEEASVLLEPGAHVITVRHPELNLEQRSSITVREL</sequence>
<dbReference type="EMBL" id="CP029701">
    <property type="protein sequence ID" value="QHV62874.1"/>
    <property type="molecule type" value="Genomic_DNA"/>
</dbReference>
<dbReference type="Pfam" id="PF00912">
    <property type="entry name" value="Transgly"/>
    <property type="match status" value="1"/>
</dbReference>
<dbReference type="InterPro" id="IPR001460">
    <property type="entry name" value="PCN-bd_Tpept"/>
</dbReference>
<dbReference type="GO" id="GO:0030288">
    <property type="term" value="C:outer membrane-bounded periplasmic space"/>
    <property type="evidence" value="ECO:0007669"/>
    <property type="project" value="TreeGrafter"/>
</dbReference>
<evidence type="ECO:0000256" key="11">
    <source>
        <dbReference type="ARBA" id="ARBA00049902"/>
    </source>
</evidence>
<evidence type="ECO:0000256" key="4">
    <source>
        <dbReference type="ARBA" id="ARBA00022645"/>
    </source>
</evidence>
<evidence type="ECO:0000256" key="9">
    <source>
        <dbReference type="ARBA" id="ARBA00023268"/>
    </source>
</evidence>
<dbReference type="GO" id="GO:0008955">
    <property type="term" value="F:peptidoglycan glycosyltransferase activity"/>
    <property type="evidence" value="ECO:0007669"/>
    <property type="project" value="UniProtKB-EC"/>
</dbReference>
<dbReference type="SUPFAM" id="SSF53955">
    <property type="entry name" value="Lysozyme-like"/>
    <property type="match status" value="1"/>
</dbReference>
<evidence type="ECO:0000256" key="2">
    <source>
        <dbReference type="ARBA" id="ARBA00007090"/>
    </source>
</evidence>
<dbReference type="InterPro" id="IPR012338">
    <property type="entry name" value="Beta-lactam/transpept-like"/>
</dbReference>
<dbReference type="NCBIfam" id="TIGR02073">
    <property type="entry name" value="PBP_1c"/>
    <property type="match status" value="1"/>
</dbReference>
<dbReference type="GO" id="GO:0004180">
    <property type="term" value="F:carboxypeptidase activity"/>
    <property type="evidence" value="ECO:0007669"/>
    <property type="project" value="UniProtKB-KW"/>
</dbReference>
<keyword evidence="6" id="KW-0328">Glycosyltransferase</keyword>
<evidence type="ECO:0000256" key="5">
    <source>
        <dbReference type="ARBA" id="ARBA00022670"/>
    </source>
</evidence>
<dbReference type="InterPro" id="IPR036950">
    <property type="entry name" value="PBP_transglycosylase"/>
</dbReference>
<evidence type="ECO:0000313" key="15">
    <source>
        <dbReference type="Proteomes" id="UP000642553"/>
    </source>
</evidence>
<dbReference type="PANTHER" id="PTHR32282:SF15">
    <property type="entry name" value="PENICILLIN-BINDING PROTEIN 1C"/>
    <property type="match status" value="1"/>
</dbReference>
<evidence type="ECO:0000256" key="1">
    <source>
        <dbReference type="ARBA" id="ARBA00004752"/>
    </source>
</evidence>
<dbReference type="InterPro" id="IPR001264">
    <property type="entry name" value="Glyco_trans_51"/>
</dbReference>
<dbReference type="GO" id="GO:0009252">
    <property type="term" value="P:peptidoglycan biosynthetic process"/>
    <property type="evidence" value="ECO:0007669"/>
    <property type="project" value="InterPro"/>
</dbReference>
<proteinExistence type="inferred from homology"/>
<evidence type="ECO:0000313" key="14">
    <source>
        <dbReference type="EMBL" id="QHV62874.1"/>
    </source>
</evidence>
<evidence type="ECO:0000256" key="6">
    <source>
        <dbReference type="ARBA" id="ARBA00022676"/>
    </source>
</evidence>
<evidence type="ECO:0000259" key="13">
    <source>
        <dbReference type="Pfam" id="PF00912"/>
    </source>
</evidence>
<dbReference type="EC" id="2.4.99.28" evidence="10"/>
<evidence type="ECO:0000256" key="7">
    <source>
        <dbReference type="ARBA" id="ARBA00022679"/>
    </source>
</evidence>
<dbReference type="Gene3D" id="1.10.3810.10">
    <property type="entry name" value="Biosynthetic peptidoglycan transglycosylase-like"/>
    <property type="match status" value="1"/>
</dbReference>
<keyword evidence="5" id="KW-0645">Protease</keyword>
<comment type="similarity">
    <text evidence="3">In the N-terminal section; belongs to the glycosyltransferase 51 family.</text>
</comment>
<dbReference type="AlphaFoldDB" id="A0AAE6TA20"/>
<feature type="domain" description="Glycosyl transferase family 51" evidence="13">
    <location>
        <begin position="74"/>
        <end position="241"/>
    </location>
</feature>
<gene>
    <name evidence="14" type="primary">pbpC</name>
    <name evidence="14" type="ORF">DMI76_05630</name>
</gene>
<dbReference type="InterPro" id="IPR023346">
    <property type="entry name" value="Lysozyme-like_dom_sf"/>
</dbReference>
<comment type="similarity">
    <text evidence="2">In the C-terminal section; belongs to the transpeptidase family.</text>
</comment>
<dbReference type="InterPro" id="IPR011815">
    <property type="entry name" value="PBP_1c"/>
</dbReference>
<keyword evidence="9" id="KW-0511">Multifunctional enzyme</keyword>
<organism evidence="14 15">
    <name type="scientific">Akkermansia massiliensis</name>
    <dbReference type="NCBI Taxonomy" id="2927224"/>
    <lineage>
        <taxon>Bacteria</taxon>
        <taxon>Pseudomonadati</taxon>
        <taxon>Verrucomicrobiota</taxon>
        <taxon>Verrucomicrobiia</taxon>
        <taxon>Verrucomicrobiales</taxon>
        <taxon>Akkermansiaceae</taxon>
        <taxon>Akkermansia</taxon>
    </lineage>
</organism>
<keyword evidence="8" id="KW-0378">Hydrolase</keyword>
<accession>A0AAE6TA20</accession>
<dbReference type="Proteomes" id="UP000642553">
    <property type="component" value="Chromosome"/>
</dbReference>
<evidence type="ECO:0000256" key="3">
    <source>
        <dbReference type="ARBA" id="ARBA00007739"/>
    </source>
</evidence>
<dbReference type="PANTHER" id="PTHR32282">
    <property type="entry name" value="BINDING PROTEIN TRANSPEPTIDASE, PUTATIVE-RELATED"/>
    <property type="match status" value="1"/>
</dbReference>
<name>A0AAE6TA20_9BACT</name>
<keyword evidence="4" id="KW-0121">Carboxypeptidase</keyword>
<protein>
    <recommendedName>
        <fullName evidence="10">peptidoglycan glycosyltransferase</fullName>
        <ecNumber evidence="10">2.4.99.28</ecNumber>
    </recommendedName>
</protein>